<feature type="region of interest" description="Disordered" evidence="1">
    <location>
        <begin position="52"/>
        <end position="71"/>
    </location>
</feature>
<accession>A0AAN7A4A9</accession>
<evidence type="ECO:0000256" key="1">
    <source>
        <dbReference type="SAM" id="MobiDB-lite"/>
    </source>
</evidence>
<dbReference type="InterPro" id="IPR012812">
    <property type="entry name" value="Osmo_MPG_synth"/>
</dbReference>
<reference evidence="2" key="2">
    <citation type="submission" date="2023-05" db="EMBL/GenBank/DDBJ databases">
        <authorList>
            <consortium name="Lawrence Berkeley National Laboratory"/>
            <person name="Steindorff A."/>
            <person name="Hensen N."/>
            <person name="Bonometti L."/>
            <person name="Westerberg I."/>
            <person name="Brannstrom I.O."/>
            <person name="Guillou S."/>
            <person name="Cros-Aarteil S."/>
            <person name="Calhoun S."/>
            <person name="Haridas S."/>
            <person name="Kuo A."/>
            <person name="Mondo S."/>
            <person name="Pangilinan J."/>
            <person name="Riley R."/>
            <person name="Labutti K."/>
            <person name="Andreopoulos B."/>
            <person name="Lipzen A."/>
            <person name="Chen C."/>
            <person name="Yanf M."/>
            <person name="Daum C."/>
            <person name="Ng V."/>
            <person name="Clum A."/>
            <person name="Ohm R."/>
            <person name="Martin F."/>
            <person name="Silar P."/>
            <person name="Natvig D."/>
            <person name="Lalanne C."/>
            <person name="Gautier V."/>
            <person name="Ament-Velasquez S.L."/>
            <person name="Kruys A."/>
            <person name="Hutchinson M.I."/>
            <person name="Powell A.J."/>
            <person name="Barry K."/>
            <person name="Miller A.N."/>
            <person name="Grigoriev I.V."/>
            <person name="Debuchy R."/>
            <person name="Gladieux P."/>
            <person name="Thoren M.H."/>
            <person name="Johannesson H."/>
        </authorList>
    </citation>
    <scope>NUCLEOTIDE SEQUENCE</scope>
    <source>
        <strain evidence="2">CBS 892.96</strain>
    </source>
</reference>
<evidence type="ECO:0000313" key="3">
    <source>
        <dbReference type="Proteomes" id="UP001302321"/>
    </source>
</evidence>
<dbReference type="AlphaFoldDB" id="A0AAN7A4A9"/>
<dbReference type="Proteomes" id="UP001302321">
    <property type="component" value="Unassembled WGS sequence"/>
</dbReference>
<dbReference type="GO" id="GO:0005737">
    <property type="term" value="C:cytoplasm"/>
    <property type="evidence" value="ECO:0007669"/>
    <property type="project" value="InterPro"/>
</dbReference>
<dbReference type="GO" id="GO:0051479">
    <property type="term" value="P:mannosylglycerate biosynthetic process"/>
    <property type="evidence" value="ECO:0007669"/>
    <property type="project" value="InterPro"/>
</dbReference>
<evidence type="ECO:0000313" key="2">
    <source>
        <dbReference type="EMBL" id="KAK4171907.1"/>
    </source>
</evidence>
<dbReference type="Pfam" id="PF09488">
    <property type="entry name" value="Osmo_MPGsynth"/>
    <property type="match status" value="1"/>
</dbReference>
<feature type="region of interest" description="Disordered" evidence="1">
    <location>
        <begin position="471"/>
        <end position="518"/>
    </location>
</feature>
<comment type="caution">
    <text evidence="2">The sequence shown here is derived from an EMBL/GenBank/DDBJ whole genome shotgun (WGS) entry which is preliminary data.</text>
</comment>
<dbReference type="Gene3D" id="3.90.550.10">
    <property type="entry name" value="Spore Coat Polysaccharide Biosynthesis Protein SpsA, Chain A"/>
    <property type="match status" value="1"/>
</dbReference>
<sequence length="518" mass="56849">MRYSLPLGSRPFGPLCIMQQMEVVELEPRPTNMDNRLYGASELSDLGRRGLLSQQQTSQQQTQPTQNFNQPVGGTVAVFPDELDRILESMVIVVPCKDEQVEVVKGVIKGIPSLCAVILVSNCSHRDGENGWGAQARMLEEFCTWGREGCFVHQKYPGAAMAFAAAGVHEVVDRTTGTIRNGKGEGMYLGIAMARSYFPNRQYIGFIDADNRVPGSVTEYCKAYAGGFALVQRSSAKSGDELEDVMVRICWGSKPKHNSETGRIDFVKQGRSSRIVNTFLNKLFAVLGEDRDFITTGNAGEHAMTMDMALTMRMANGYAIEPYQYIEPLLRHSSSSTCDAVNGHKPKHIDSKKTLILQIKTANPHLHRETDDDHILKMWAAGLGAIYHYIRASKASGLDSTVIANLCDEMHEFAVQNGAINNTEELPRPRIYPSLDRADLDSFRDVLGEPCVGHDGPAGLGFYGPVDSAWPNGSDGLNSPTDQSASDHDSSYRRSSVSSEEEALSDISKSCGMRPLLA</sequence>
<keyword evidence="3" id="KW-1185">Reference proteome</keyword>
<reference evidence="2" key="1">
    <citation type="journal article" date="2023" name="Mol. Phylogenet. Evol.">
        <title>Genome-scale phylogeny and comparative genomics of the fungal order Sordariales.</title>
        <authorList>
            <person name="Hensen N."/>
            <person name="Bonometti L."/>
            <person name="Westerberg I."/>
            <person name="Brannstrom I.O."/>
            <person name="Guillou S."/>
            <person name="Cros-Aarteil S."/>
            <person name="Calhoun S."/>
            <person name="Haridas S."/>
            <person name="Kuo A."/>
            <person name="Mondo S."/>
            <person name="Pangilinan J."/>
            <person name="Riley R."/>
            <person name="LaButti K."/>
            <person name="Andreopoulos B."/>
            <person name="Lipzen A."/>
            <person name="Chen C."/>
            <person name="Yan M."/>
            <person name="Daum C."/>
            <person name="Ng V."/>
            <person name="Clum A."/>
            <person name="Steindorff A."/>
            <person name="Ohm R.A."/>
            <person name="Martin F."/>
            <person name="Silar P."/>
            <person name="Natvig D.O."/>
            <person name="Lalanne C."/>
            <person name="Gautier V."/>
            <person name="Ament-Velasquez S.L."/>
            <person name="Kruys A."/>
            <person name="Hutchinson M.I."/>
            <person name="Powell A.J."/>
            <person name="Barry K."/>
            <person name="Miller A.N."/>
            <person name="Grigoriev I.V."/>
            <person name="Debuchy R."/>
            <person name="Gladieux P."/>
            <person name="Hiltunen Thoren M."/>
            <person name="Johannesson H."/>
        </authorList>
    </citation>
    <scope>NUCLEOTIDE SEQUENCE</scope>
    <source>
        <strain evidence="2">CBS 892.96</strain>
    </source>
</reference>
<name>A0AAN7A4A9_9PEZI</name>
<proteinExistence type="predicted"/>
<dbReference type="GO" id="GO:0050504">
    <property type="term" value="F:mannosyl-3-phosphoglycerate synthase activity"/>
    <property type="evidence" value="ECO:0007669"/>
    <property type="project" value="InterPro"/>
</dbReference>
<feature type="compositionally biased region" description="Low complexity" evidence="1">
    <location>
        <begin position="53"/>
        <end position="71"/>
    </location>
</feature>
<organism evidence="2 3">
    <name type="scientific">Triangularia setosa</name>
    <dbReference type="NCBI Taxonomy" id="2587417"/>
    <lineage>
        <taxon>Eukaryota</taxon>
        <taxon>Fungi</taxon>
        <taxon>Dikarya</taxon>
        <taxon>Ascomycota</taxon>
        <taxon>Pezizomycotina</taxon>
        <taxon>Sordariomycetes</taxon>
        <taxon>Sordariomycetidae</taxon>
        <taxon>Sordariales</taxon>
        <taxon>Podosporaceae</taxon>
        <taxon>Triangularia</taxon>
    </lineage>
</organism>
<dbReference type="EMBL" id="MU866487">
    <property type="protein sequence ID" value="KAK4171907.1"/>
    <property type="molecule type" value="Genomic_DNA"/>
</dbReference>
<protein>
    <submittedName>
        <fullName evidence="2">Family 55 putative glycosyltransferase</fullName>
    </submittedName>
</protein>
<dbReference type="InterPro" id="IPR029044">
    <property type="entry name" value="Nucleotide-diphossugar_trans"/>
</dbReference>
<gene>
    <name evidence="2" type="ORF">QBC36DRAFT_339017</name>
</gene>